<comment type="similarity">
    <text evidence="7">Belongs to the binding-protein-dependent transport system permease family.</text>
</comment>
<comment type="subcellular location">
    <subcellularLocation>
        <location evidence="1 7">Cell membrane</location>
        <topology evidence="1 7">Multi-pass membrane protein</topology>
    </subcellularLocation>
</comment>
<protein>
    <submittedName>
        <fullName evidence="9">ABC-type glycerol-3-phosphate transport system permease component</fullName>
    </submittedName>
</protein>
<dbReference type="RefSeq" id="WP_310502276.1">
    <property type="nucleotide sequence ID" value="NZ_JAVDSB010000020.1"/>
</dbReference>
<evidence type="ECO:0000256" key="1">
    <source>
        <dbReference type="ARBA" id="ARBA00004651"/>
    </source>
</evidence>
<comment type="caution">
    <text evidence="9">The sequence shown here is derived from an EMBL/GenBank/DDBJ whole genome shotgun (WGS) entry which is preliminary data.</text>
</comment>
<dbReference type="Pfam" id="PF00528">
    <property type="entry name" value="BPD_transp_1"/>
    <property type="match status" value="1"/>
</dbReference>
<dbReference type="InterPro" id="IPR035906">
    <property type="entry name" value="MetI-like_sf"/>
</dbReference>
<evidence type="ECO:0000256" key="7">
    <source>
        <dbReference type="RuleBase" id="RU363032"/>
    </source>
</evidence>
<feature type="domain" description="ABC transmembrane type-1" evidence="8">
    <location>
        <begin position="92"/>
        <end position="284"/>
    </location>
</feature>
<dbReference type="CDD" id="cd06261">
    <property type="entry name" value="TM_PBP2"/>
    <property type="match status" value="1"/>
</dbReference>
<organism evidence="9 10">
    <name type="scientific">Paenibacillus qinlingensis</name>
    <dbReference type="NCBI Taxonomy" id="1837343"/>
    <lineage>
        <taxon>Bacteria</taxon>
        <taxon>Bacillati</taxon>
        <taxon>Bacillota</taxon>
        <taxon>Bacilli</taxon>
        <taxon>Bacillales</taxon>
        <taxon>Paenibacillaceae</taxon>
        <taxon>Paenibacillus</taxon>
    </lineage>
</organism>
<feature type="transmembrane region" description="Helical" evidence="7">
    <location>
        <begin position="26"/>
        <end position="51"/>
    </location>
</feature>
<evidence type="ECO:0000313" key="9">
    <source>
        <dbReference type="EMBL" id="MDR6554868.1"/>
    </source>
</evidence>
<proteinExistence type="inferred from homology"/>
<accession>A0ABU1P536</accession>
<reference evidence="9 10" key="1">
    <citation type="submission" date="2023-07" db="EMBL/GenBank/DDBJ databases">
        <title>Sorghum-associated microbial communities from plants grown in Nebraska, USA.</title>
        <authorList>
            <person name="Schachtman D."/>
        </authorList>
    </citation>
    <scope>NUCLEOTIDE SEQUENCE [LARGE SCALE GENOMIC DNA]</scope>
    <source>
        <strain evidence="9 10">CC258</strain>
    </source>
</reference>
<evidence type="ECO:0000256" key="4">
    <source>
        <dbReference type="ARBA" id="ARBA00022692"/>
    </source>
</evidence>
<feature type="transmembrane region" description="Helical" evidence="7">
    <location>
        <begin position="163"/>
        <end position="182"/>
    </location>
</feature>
<evidence type="ECO:0000256" key="5">
    <source>
        <dbReference type="ARBA" id="ARBA00022989"/>
    </source>
</evidence>
<name>A0ABU1P536_9BACL</name>
<dbReference type="PANTHER" id="PTHR43744">
    <property type="entry name" value="ABC TRANSPORTER PERMEASE PROTEIN MG189-RELATED-RELATED"/>
    <property type="match status" value="1"/>
</dbReference>
<evidence type="ECO:0000256" key="3">
    <source>
        <dbReference type="ARBA" id="ARBA00022475"/>
    </source>
</evidence>
<dbReference type="Gene3D" id="1.10.3720.10">
    <property type="entry name" value="MetI-like"/>
    <property type="match status" value="1"/>
</dbReference>
<keyword evidence="3" id="KW-1003">Cell membrane</keyword>
<evidence type="ECO:0000259" key="8">
    <source>
        <dbReference type="PROSITE" id="PS50928"/>
    </source>
</evidence>
<keyword evidence="2 7" id="KW-0813">Transport</keyword>
<keyword evidence="10" id="KW-1185">Reference proteome</keyword>
<dbReference type="Proteomes" id="UP001267290">
    <property type="component" value="Unassembled WGS sequence"/>
</dbReference>
<evidence type="ECO:0000256" key="2">
    <source>
        <dbReference type="ARBA" id="ARBA00022448"/>
    </source>
</evidence>
<keyword evidence="5 7" id="KW-1133">Transmembrane helix</keyword>
<dbReference type="PANTHER" id="PTHR43744:SF12">
    <property type="entry name" value="ABC TRANSPORTER PERMEASE PROTEIN MG189-RELATED"/>
    <property type="match status" value="1"/>
</dbReference>
<keyword evidence="4 7" id="KW-0812">Transmembrane</keyword>
<dbReference type="EMBL" id="JAVDSB010000020">
    <property type="protein sequence ID" value="MDR6554868.1"/>
    <property type="molecule type" value="Genomic_DNA"/>
</dbReference>
<dbReference type="SUPFAM" id="SSF161098">
    <property type="entry name" value="MetI-like"/>
    <property type="match status" value="1"/>
</dbReference>
<gene>
    <name evidence="9" type="ORF">J2736_006099</name>
</gene>
<feature type="transmembrane region" description="Helical" evidence="7">
    <location>
        <begin position="88"/>
        <end position="115"/>
    </location>
</feature>
<evidence type="ECO:0000256" key="6">
    <source>
        <dbReference type="ARBA" id="ARBA00023136"/>
    </source>
</evidence>
<feature type="transmembrane region" description="Helical" evidence="7">
    <location>
        <begin position="127"/>
        <end position="151"/>
    </location>
</feature>
<dbReference type="PROSITE" id="PS50928">
    <property type="entry name" value="ABC_TM1"/>
    <property type="match status" value="1"/>
</dbReference>
<feature type="transmembrane region" description="Helical" evidence="7">
    <location>
        <begin position="267"/>
        <end position="284"/>
    </location>
</feature>
<keyword evidence="6 7" id="KW-0472">Membrane</keyword>
<dbReference type="InterPro" id="IPR000515">
    <property type="entry name" value="MetI-like"/>
</dbReference>
<evidence type="ECO:0000313" key="10">
    <source>
        <dbReference type="Proteomes" id="UP001267290"/>
    </source>
</evidence>
<feature type="transmembrane region" description="Helical" evidence="7">
    <location>
        <begin position="203"/>
        <end position="224"/>
    </location>
</feature>
<sequence length="299" mass="33402">MMANNAVLDTTVLNSKKAEGSTKNSVWGIVSTIILLLGAASMVLPFIWLILASLKTNAEFYNSFNWMPAKLQWSNYKELIFPKQGPTFLLYVFNTVKITVLSVVGMVISCSLVAFAIARIDFPGKNFIFGFAVISMFLPAQVTMIPQFIIFKDLGWIGTHLPLIVPSFFGGAFGIVLMRQYYRSISKEFDEAAKMDGAGWFAIYAKIHLPIVASPMITLAVLTFQEKWAELLYPMIFIGKNKDLWTMVLRIKDISTGQYNARPELEMAGDVLLVIPVILLFIFAQKYFTKSLTSSGVKG</sequence>